<protein>
    <submittedName>
        <fullName evidence="6">ABC-type branched-subunit amino acid transport system substrate-binding protein</fullName>
    </submittedName>
</protein>
<keyword evidence="4" id="KW-0029">Amino-acid transport</keyword>
<evidence type="ECO:0000256" key="1">
    <source>
        <dbReference type="ARBA" id="ARBA00010062"/>
    </source>
</evidence>
<evidence type="ECO:0000256" key="3">
    <source>
        <dbReference type="ARBA" id="ARBA00022729"/>
    </source>
</evidence>
<feature type="domain" description="Leucine-binding protein" evidence="5">
    <location>
        <begin position="45"/>
        <end position="379"/>
    </location>
</feature>
<reference evidence="6 7" key="1">
    <citation type="submission" date="2021-03" db="EMBL/GenBank/DDBJ databases">
        <title>Sequencing the genomes of 1000 actinobacteria strains.</title>
        <authorList>
            <person name="Klenk H.-P."/>
        </authorList>
    </citation>
    <scope>NUCLEOTIDE SEQUENCE [LARGE SCALE GENOMIC DNA]</scope>
    <source>
        <strain evidence="6 7">DSM 46670</strain>
    </source>
</reference>
<dbReference type="PANTHER" id="PTHR47628">
    <property type="match status" value="1"/>
</dbReference>
<keyword evidence="7" id="KW-1185">Reference proteome</keyword>
<proteinExistence type="inferred from homology"/>
<dbReference type="SUPFAM" id="SSF53822">
    <property type="entry name" value="Periplasmic binding protein-like I"/>
    <property type="match status" value="1"/>
</dbReference>
<dbReference type="PANTHER" id="PTHR47628:SF1">
    <property type="entry name" value="ALIPHATIC AMIDASE EXPRESSION-REGULATING PROTEIN"/>
    <property type="match status" value="1"/>
</dbReference>
<keyword evidence="2" id="KW-0813">Transport</keyword>
<dbReference type="Proteomes" id="UP001519332">
    <property type="component" value="Unassembled WGS sequence"/>
</dbReference>
<evidence type="ECO:0000256" key="2">
    <source>
        <dbReference type="ARBA" id="ARBA00022448"/>
    </source>
</evidence>
<dbReference type="InterPro" id="IPR000709">
    <property type="entry name" value="Leu_Ile_Val-bd"/>
</dbReference>
<dbReference type="InterPro" id="IPR028082">
    <property type="entry name" value="Peripla_BP_I"/>
</dbReference>
<gene>
    <name evidence="6" type="ORF">JOF56_008754</name>
</gene>
<dbReference type="PROSITE" id="PS51257">
    <property type="entry name" value="PROKAR_LIPOPROTEIN"/>
    <property type="match status" value="1"/>
</dbReference>
<name>A0ABS4TVC6_9PSEU</name>
<keyword evidence="3" id="KW-0732">Signal</keyword>
<accession>A0ABS4TVC6</accession>
<evidence type="ECO:0000313" key="6">
    <source>
        <dbReference type="EMBL" id="MBP2328369.1"/>
    </source>
</evidence>
<organism evidence="6 7">
    <name type="scientific">Kibdelosporangium banguiense</name>
    <dbReference type="NCBI Taxonomy" id="1365924"/>
    <lineage>
        <taxon>Bacteria</taxon>
        <taxon>Bacillati</taxon>
        <taxon>Actinomycetota</taxon>
        <taxon>Actinomycetes</taxon>
        <taxon>Pseudonocardiales</taxon>
        <taxon>Pseudonocardiaceae</taxon>
        <taxon>Kibdelosporangium</taxon>
    </lineage>
</organism>
<evidence type="ECO:0000313" key="7">
    <source>
        <dbReference type="Proteomes" id="UP001519332"/>
    </source>
</evidence>
<dbReference type="PRINTS" id="PR00337">
    <property type="entry name" value="LEUILEVALBP"/>
</dbReference>
<comment type="similarity">
    <text evidence="1">Belongs to the leucine-binding protein family.</text>
</comment>
<dbReference type="EMBL" id="JAGINW010000001">
    <property type="protein sequence ID" value="MBP2328369.1"/>
    <property type="molecule type" value="Genomic_DNA"/>
</dbReference>
<dbReference type="InterPro" id="IPR028081">
    <property type="entry name" value="Leu-bd"/>
</dbReference>
<comment type="caution">
    <text evidence="6">The sequence shown here is derived from an EMBL/GenBank/DDBJ whole genome shotgun (WGS) entry which is preliminary data.</text>
</comment>
<dbReference type="Gene3D" id="3.40.50.2300">
    <property type="match status" value="2"/>
</dbReference>
<sequence length="404" mass="42417">MDPSRSRRSQAAIRWTAGLGVAVMTLSGCSGAALSAGGSTVDPSLKIGLIVPLTGPVSAAGQALRNGFENGVRKVNQSGGANGHDVTYVVADDGGDPATSTQLARKLIQQDRVSILFGTITGDTAEAVGKVADDSHIPFATAILGDPDRCRPYAWTFGESTRQLLTPAVPSLMAEHGKRVAIVGSDYNFPHSYAKAAREQTEAAGGTVVAEEYSPLGQTDWQPVVTRLAAARPDVLLSMVVGSDAVSFTQQAQQFGLLTPALGFDGAPLDADYYPALGPLTQGRTHVVRWTDQLNHPDSSAFAADYQSRYRWTQPVPEVAGNAYFAVQFLAAAVNQAGKTEPEAVNRQIGTLRFDSALGTATHFDPGNHILQANMLEATIQPGGLYAVTRSLGLVPDATPKGCA</sequence>
<evidence type="ECO:0000256" key="4">
    <source>
        <dbReference type="ARBA" id="ARBA00022970"/>
    </source>
</evidence>
<evidence type="ECO:0000259" key="5">
    <source>
        <dbReference type="Pfam" id="PF13458"/>
    </source>
</evidence>
<dbReference type="Pfam" id="PF13458">
    <property type="entry name" value="Peripla_BP_6"/>
    <property type="match status" value="1"/>
</dbReference>